<dbReference type="InterPro" id="IPR003954">
    <property type="entry name" value="RRM_euk-type"/>
</dbReference>
<reference evidence="11" key="1">
    <citation type="submission" date="2023-06" db="EMBL/GenBank/DDBJ databases">
        <authorList>
            <person name="Delattre M."/>
        </authorList>
    </citation>
    <scope>NUCLEOTIDE SEQUENCE</scope>
    <source>
        <strain evidence="11">AF72</strain>
    </source>
</reference>
<dbReference type="Pfam" id="PF00076">
    <property type="entry name" value="RRM_1"/>
    <property type="match status" value="4"/>
</dbReference>
<gene>
    <name evidence="11" type="ORF">MSPICULIGERA_LOCUS24303</name>
</gene>
<evidence type="ECO:0000256" key="6">
    <source>
        <dbReference type="PROSITE-ProRule" id="PRU00176"/>
    </source>
</evidence>
<feature type="domain" description="RRM" evidence="9">
    <location>
        <begin position="20"/>
        <end position="98"/>
    </location>
</feature>
<dbReference type="Pfam" id="PF00658">
    <property type="entry name" value="MLLE"/>
    <property type="match status" value="1"/>
</dbReference>
<dbReference type="InterPro" id="IPR034364">
    <property type="entry name" value="PABP_RRM1"/>
</dbReference>
<feature type="region of interest" description="Disordered" evidence="8">
    <location>
        <begin position="465"/>
        <end position="517"/>
    </location>
</feature>
<dbReference type="FunFam" id="3.30.70.330:FF:000091">
    <property type="entry name" value="Polyadenylate-binding protein"/>
    <property type="match status" value="1"/>
</dbReference>
<comment type="caution">
    <text evidence="11">The sequence shown here is derived from an EMBL/GenBank/DDBJ whole genome shotgun (WGS) entry which is preliminary data.</text>
</comment>
<dbReference type="Gene3D" id="1.10.1900.10">
    <property type="entry name" value="c-terminal domain of poly(a) binding protein"/>
    <property type="match status" value="1"/>
</dbReference>
<dbReference type="SMART" id="SM00361">
    <property type="entry name" value="RRM_1"/>
    <property type="match status" value="4"/>
</dbReference>
<comment type="similarity">
    <text evidence="2 7">Belongs to the polyadenylate-binding protein type-1 family.</text>
</comment>
<dbReference type="InterPro" id="IPR000504">
    <property type="entry name" value="RRM_dom"/>
</dbReference>
<comment type="function">
    <text evidence="7">Binds the poly(A) tail of mRNA.</text>
</comment>
<evidence type="ECO:0000313" key="11">
    <source>
        <dbReference type="EMBL" id="CAJ0586296.1"/>
    </source>
</evidence>
<name>A0AA36GBK8_9BILA</name>
<dbReference type="FunFam" id="3.30.70.330:FF:000003">
    <property type="entry name" value="Polyadenylate-binding protein"/>
    <property type="match status" value="1"/>
</dbReference>
<comment type="subcellular location">
    <subcellularLocation>
        <location evidence="1 7">Cytoplasm</location>
    </subcellularLocation>
</comment>
<dbReference type="InterPro" id="IPR006515">
    <property type="entry name" value="PABP_1234"/>
</dbReference>
<evidence type="ECO:0000259" key="9">
    <source>
        <dbReference type="PROSITE" id="PS50102"/>
    </source>
</evidence>
<accession>A0AA36GBK8</accession>
<keyword evidence="3 7" id="KW-0963">Cytoplasm</keyword>
<dbReference type="AlphaFoldDB" id="A0AA36GBK8"/>
<feature type="domain" description="PABC" evidence="10">
    <location>
        <begin position="514"/>
        <end position="592"/>
    </location>
</feature>
<evidence type="ECO:0000256" key="8">
    <source>
        <dbReference type="SAM" id="MobiDB-lite"/>
    </source>
</evidence>
<feature type="domain" description="RRM" evidence="9">
    <location>
        <begin position="200"/>
        <end position="279"/>
    </location>
</feature>
<dbReference type="EMBL" id="CATQJA010002708">
    <property type="protein sequence ID" value="CAJ0586296.1"/>
    <property type="molecule type" value="Genomic_DNA"/>
</dbReference>
<feature type="domain" description="RRM" evidence="9">
    <location>
        <begin position="108"/>
        <end position="185"/>
    </location>
</feature>
<evidence type="ECO:0000256" key="5">
    <source>
        <dbReference type="ARBA" id="ARBA00022884"/>
    </source>
</evidence>
<dbReference type="Gene3D" id="3.30.70.330">
    <property type="match status" value="4"/>
</dbReference>
<dbReference type="CDD" id="cd12379">
    <property type="entry name" value="RRM2_I_PABPs"/>
    <property type="match status" value="1"/>
</dbReference>
<dbReference type="CDD" id="cd12378">
    <property type="entry name" value="RRM1_I_PABPs"/>
    <property type="match status" value="1"/>
</dbReference>
<dbReference type="SUPFAM" id="SSF63570">
    <property type="entry name" value="PABC (PABP) domain"/>
    <property type="match status" value="1"/>
</dbReference>
<dbReference type="PROSITE" id="PS51309">
    <property type="entry name" value="PABC"/>
    <property type="match status" value="1"/>
</dbReference>
<dbReference type="SUPFAM" id="SSF54928">
    <property type="entry name" value="RNA-binding domain, RBD"/>
    <property type="match status" value="3"/>
</dbReference>
<dbReference type="SMART" id="SM00360">
    <property type="entry name" value="RRM"/>
    <property type="match status" value="4"/>
</dbReference>
<keyword evidence="5 6" id="KW-0694">RNA-binding</keyword>
<dbReference type="InterPro" id="IPR002004">
    <property type="entry name" value="PABP_HYD_C"/>
</dbReference>
<dbReference type="CDD" id="cd12381">
    <property type="entry name" value="RRM4_I_PABPs"/>
    <property type="match status" value="1"/>
</dbReference>
<protein>
    <recommendedName>
        <fullName evidence="7">Polyadenylate-binding protein</fullName>
        <shortName evidence="7">PABP</shortName>
    </recommendedName>
</protein>
<dbReference type="InterPro" id="IPR045305">
    <property type="entry name" value="RRM2_I_PABPs"/>
</dbReference>
<evidence type="ECO:0000256" key="2">
    <source>
        <dbReference type="ARBA" id="ARBA00008557"/>
    </source>
</evidence>
<evidence type="ECO:0000256" key="1">
    <source>
        <dbReference type="ARBA" id="ARBA00004496"/>
    </source>
</evidence>
<feature type="domain" description="RRM" evidence="9">
    <location>
        <begin position="305"/>
        <end position="382"/>
    </location>
</feature>
<dbReference type="Proteomes" id="UP001177023">
    <property type="component" value="Unassembled WGS sequence"/>
</dbReference>
<feature type="compositionally biased region" description="Polar residues" evidence="8">
    <location>
        <begin position="491"/>
        <end position="501"/>
    </location>
</feature>
<dbReference type="SMART" id="SM00517">
    <property type="entry name" value="PolyA"/>
    <property type="match status" value="1"/>
</dbReference>
<keyword evidence="12" id="KW-1185">Reference proteome</keyword>
<organism evidence="11 12">
    <name type="scientific">Mesorhabditis spiculigera</name>
    <dbReference type="NCBI Taxonomy" id="96644"/>
    <lineage>
        <taxon>Eukaryota</taxon>
        <taxon>Metazoa</taxon>
        <taxon>Ecdysozoa</taxon>
        <taxon>Nematoda</taxon>
        <taxon>Chromadorea</taxon>
        <taxon>Rhabditida</taxon>
        <taxon>Rhabditina</taxon>
        <taxon>Rhabditomorpha</taxon>
        <taxon>Rhabditoidea</taxon>
        <taxon>Rhabditidae</taxon>
        <taxon>Mesorhabditinae</taxon>
        <taxon>Mesorhabditis</taxon>
    </lineage>
</organism>
<dbReference type="InterPro" id="IPR035979">
    <property type="entry name" value="RBD_domain_sf"/>
</dbReference>
<dbReference type="PROSITE" id="PS50102">
    <property type="entry name" value="RRM"/>
    <property type="match status" value="4"/>
</dbReference>
<evidence type="ECO:0000313" key="12">
    <source>
        <dbReference type="Proteomes" id="UP001177023"/>
    </source>
</evidence>
<sequence>MAVIAPGTAVIAPGAMFSMTSLYVGDLHPDVGEKDLFDKFSQAGHVVSIRVCRDAVTRKSLGYAYVNYEQSDQAKQAIETMNFDSLHGKQFRIMWSNRDPSARRSGAGNTFIKNLDKSIDNKILFDTFSTFGEILSCKVAYDANGESKGYGFVHFHNEENAVEAIEKVNGMLLADKQVYVAKFVPRATRIKEMGESKSFKNCFIKNFGTHLDKEGLDKLFEPYGKITSSIVMEDAEGKSKGFGFVAFQESDSAVKACEELNDHLLEGTDKRVVVCRAQKKCERQAELKRRFDLRKAERIQETQGSNLYVKNLDDTVTDDILRKLFESFGTVTSCKVMTDENQLSKGFGFVCFEKPEDAEKARTEMDQKHVTGKPLYVAMAQRKEDRRAQLASQYMLRLANQRMASKTGIPQGAYPTPSHAMYMNAPINAPGPAFMTNTMPMSAAMMGGHPQRWQSRPYLPPMHNIAMHPSYHMGGRRQHNPRQQHGVPARFNNSPQHQSGSRPRKYDHPDNNNLPELTSTQLANATPEDQKQMLGEMIHKRLKMMYPTCDLGKITGMMLEIDNAELLLLVHDRRLFQQRVDEAIQVYNNVGKK</sequence>
<evidence type="ECO:0000259" key="10">
    <source>
        <dbReference type="PROSITE" id="PS51309"/>
    </source>
</evidence>
<dbReference type="FunFam" id="3.30.70.330:FF:000234">
    <property type="entry name" value="Polyadenylate-binding protein 5"/>
    <property type="match status" value="1"/>
</dbReference>
<keyword evidence="4" id="KW-0677">Repeat</keyword>
<dbReference type="GO" id="GO:0005737">
    <property type="term" value="C:cytoplasm"/>
    <property type="evidence" value="ECO:0007669"/>
    <property type="project" value="UniProtKB-SubCell"/>
</dbReference>
<dbReference type="GO" id="GO:0003723">
    <property type="term" value="F:RNA binding"/>
    <property type="evidence" value="ECO:0007669"/>
    <property type="project" value="UniProtKB-UniRule"/>
</dbReference>
<evidence type="ECO:0000256" key="4">
    <source>
        <dbReference type="ARBA" id="ARBA00022737"/>
    </source>
</evidence>
<feature type="non-terminal residue" evidence="11">
    <location>
        <position position="593"/>
    </location>
</feature>
<proteinExistence type="inferred from homology"/>
<evidence type="ECO:0000256" key="3">
    <source>
        <dbReference type="ARBA" id="ARBA00022490"/>
    </source>
</evidence>
<dbReference type="PANTHER" id="PTHR24012">
    <property type="entry name" value="RNA BINDING PROTEIN"/>
    <property type="match status" value="1"/>
</dbReference>
<dbReference type="InterPro" id="IPR036053">
    <property type="entry name" value="PABP-dom"/>
</dbReference>
<evidence type="ECO:0000256" key="7">
    <source>
        <dbReference type="RuleBase" id="RU362004"/>
    </source>
</evidence>
<dbReference type="NCBIfam" id="TIGR01628">
    <property type="entry name" value="PABP-1234"/>
    <property type="match status" value="1"/>
</dbReference>
<dbReference type="InterPro" id="IPR012677">
    <property type="entry name" value="Nucleotide-bd_a/b_plait_sf"/>
</dbReference>